<keyword evidence="6 7" id="KW-0998">Cell outer membrane</keyword>
<dbReference type="STRING" id="1391627.SAMN05216464_109263"/>
<reference evidence="10 11" key="1">
    <citation type="submission" date="2016-10" db="EMBL/GenBank/DDBJ databases">
        <authorList>
            <person name="de Groot N.N."/>
        </authorList>
    </citation>
    <scope>NUCLEOTIDE SEQUENCE [LARGE SCALE GENOMIC DNA]</scope>
    <source>
        <strain evidence="10 11">47C3B</strain>
    </source>
</reference>
<dbReference type="Pfam" id="PF14905">
    <property type="entry name" value="OMP_b-brl_3"/>
    <property type="match status" value="1"/>
</dbReference>
<dbReference type="NCBIfam" id="TIGR04056">
    <property type="entry name" value="OMP_RagA_SusC"/>
    <property type="match status" value="1"/>
</dbReference>
<keyword evidence="3 7" id="KW-1134">Transmembrane beta strand</keyword>
<organism evidence="10 11">
    <name type="scientific">Mucilaginibacter pineti</name>
    <dbReference type="NCBI Taxonomy" id="1391627"/>
    <lineage>
        <taxon>Bacteria</taxon>
        <taxon>Pseudomonadati</taxon>
        <taxon>Bacteroidota</taxon>
        <taxon>Sphingobacteriia</taxon>
        <taxon>Sphingobacteriales</taxon>
        <taxon>Sphingobacteriaceae</taxon>
        <taxon>Mucilaginibacter</taxon>
    </lineage>
</organism>
<dbReference type="InterPro" id="IPR023996">
    <property type="entry name" value="TonB-dep_OMP_SusC/RagA"/>
</dbReference>
<dbReference type="InterPro" id="IPR041700">
    <property type="entry name" value="OMP_b-brl_3"/>
</dbReference>
<dbReference type="NCBIfam" id="TIGR04057">
    <property type="entry name" value="SusC_RagA_signa"/>
    <property type="match status" value="1"/>
</dbReference>
<accession>A0A1G7FXQ2</accession>
<protein>
    <submittedName>
        <fullName evidence="10">TonB-linked outer membrane protein, SusC/RagA family</fullName>
    </submittedName>
</protein>
<dbReference type="GO" id="GO:0009279">
    <property type="term" value="C:cell outer membrane"/>
    <property type="evidence" value="ECO:0007669"/>
    <property type="project" value="UniProtKB-SubCell"/>
</dbReference>
<dbReference type="SUPFAM" id="SSF56935">
    <property type="entry name" value="Porins"/>
    <property type="match status" value="1"/>
</dbReference>
<dbReference type="InterPro" id="IPR039426">
    <property type="entry name" value="TonB-dep_rcpt-like"/>
</dbReference>
<name>A0A1G7FXQ2_9SPHI</name>
<comment type="subcellular location">
    <subcellularLocation>
        <location evidence="1 7">Cell outer membrane</location>
        <topology evidence="1 7">Multi-pass membrane protein</topology>
    </subcellularLocation>
</comment>
<evidence type="ECO:0000256" key="7">
    <source>
        <dbReference type="PROSITE-ProRule" id="PRU01360"/>
    </source>
</evidence>
<dbReference type="Pfam" id="PF07715">
    <property type="entry name" value="Plug"/>
    <property type="match status" value="1"/>
</dbReference>
<evidence type="ECO:0000256" key="5">
    <source>
        <dbReference type="ARBA" id="ARBA00023136"/>
    </source>
</evidence>
<evidence type="ECO:0000256" key="1">
    <source>
        <dbReference type="ARBA" id="ARBA00004571"/>
    </source>
</evidence>
<evidence type="ECO:0000256" key="6">
    <source>
        <dbReference type="ARBA" id="ARBA00023237"/>
    </source>
</evidence>
<dbReference type="Proteomes" id="UP000199072">
    <property type="component" value="Unassembled WGS sequence"/>
</dbReference>
<keyword evidence="11" id="KW-1185">Reference proteome</keyword>
<keyword evidence="5 7" id="KW-0472">Membrane</keyword>
<evidence type="ECO:0000313" key="10">
    <source>
        <dbReference type="EMBL" id="SDE80620.1"/>
    </source>
</evidence>
<evidence type="ECO:0000259" key="9">
    <source>
        <dbReference type="Pfam" id="PF14905"/>
    </source>
</evidence>
<sequence>MNTVKTDNLINSLNGKIAGLTISPGASGVGSSAKVVLRGSRSANGSNQPLYVIDGVPILNTGNANAQPTGTFGGTTDGGDGISNLNPEDIESITVLEGASAAALYGSQAQNGVLLITTKKGKVGKAQVDFSSSFTANNTAYRPKFQNQYGQTPGTVSGDVTSWGPSISNSEDNLKKFFRTGTNLTNAINFSSGSELAQTYFSYANTHATGIEPGNKLDRNNFNLRETGSFLNNKLTVDGSVNYVNQKIQNAPQLGIYSNPLISLYAFPRGVDIQPYKTQYEFPDNVGVDRQNWITHGGDFHQDNPWWIINREPNYAKRNRMLLNGSVKYTFNNYLNIQVRGNVDRISDDFEQDIYAGSNNLYNSLETGNLKLSNQTLTQKYGDVLVNFTVPLKNSDFKINGLLGASVNDQQLQGYSFGGDLQTPDYFTAGNIIVSRAGTSSSNTTLNSIASLVNSFALPPNHSQTQAIFANADFSYKNWAYLTVTGRKDWSSNLSFTNNDSYVYPSAGLSVILSQALELPKAINYAKVRLSFAQVGNTVPPYLTNIQNTQDGSGALVFNTAGYNGTLKPEKTNSFELGADLRFLNDKLNFTFTYYKTNTLNQYIPVSYSAPTLISTGYVNAGNVQNTGLEFTLGYDVFKSSNFSWNTTVNASTNKNKIIDVDSKDGIDKFFLTNDGNSYQSELVKGGSYGDIYAPTLLRDDKGRVVLGGDGTAEHPYAPTPSAAYNLVGNPNPKFQLGWSNSFSYKKLSLNLLVDGKFGGKVMSITQGLLDATGVSEESGQARAQGGVKVNGVNAAGQAVTTVDAQTWYKTIGQRGGITGEYMYSATVVRLREASLGYTWSIANSGIKSVKLSVVGRNILYFYKKAPFDPEIAMSTGNTLSGIDVFNQPATRNLGLNLNVSF</sequence>
<dbReference type="AlphaFoldDB" id="A0A1G7FXQ2"/>
<keyword evidence="2 7" id="KW-0813">Transport</keyword>
<dbReference type="Gene3D" id="2.170.130.10">
    <property type="entry name" value="TonB-dependent receptor, plug domain"/>
    <property type="match status" value="1"/>
</dbReference>
<feature type="domain" description="Outer membrane protein beta-barrel" evidence="9">
    <location>
        <begin position="564"/>
        <end position="657"/>
    </location>
</feature>
<comment type="similarity">
    <text evidence="7">Belongs to the TonB-dependent receptor family.</text>
</comment>
<evidence type="ECO:0000313" key="11">
    <source>
        <dbReference type="Proteomes" id="UP000199072"/>
    </source>
</evidence>
<dbReference type="InterPro" id="IPR023997">
    <property type="entry name" value="TonB-dep_OMP_SusC/RagA_CS"/>
</dbReference>
<keyword evidence="4 7" id="KW-0812">Transmembrane</keyword>
<dbReference type="PROSITE" id="PS52016">
    <property type="entry name" value="TONB_DEPENDENT_REC_3"/>
    <property type="match status" value="1"/>
</dbReference>
<proteinExistence type="inferred from homology"/>
<dbReference type="InterPro" id="IPR037066">
    <property type="entry name" value="Plug_dom_sf"/>
</dbReference>
<feature type="domain" description="TonB-dependent receptor plug" evidence="8">
    <location>
        <begin position="5"/>
        <end position="113"/>
    </location>
</feature>
<dbReference type="InterPro" id="IPR012910">
    <property type="entry name" value="Plug_dom"/>
</dbReference>
<evidence type="ECO:0000259" key="8">
    <source>
        <dbReference type="Pfam" id="PF07715"/>
    </source>
</evidence>
<gene>
    <name evidence="10" type="ORF">SAMN05216464_109263</name>
</gene>
<dbReference type="RefSeq" id="WP_240315286.1">
    <property type="nucleotide sequence ID" value="NZ_FNAI01000009.1"/>
</dbReference>
<evidence type="ECO:0000256" key="2">
    <source>
        <dbReference type="ARBA" id="ARBA00022448"/>
    </source>
</evidence>
<evidence type="ECO:0000256" key="4">
    <source>
        <dbReference type="ARBA" id="ARBA00022692"/>
    </source>
</evidence>
<evidence type="ECO:0000256" key="3">
    <source>
        <dbReference type="ARBA" id="ARBA00022452"/>
    </source>
</evidence>
<dbReference type="InterPro" id="IPR036942">
    <property type="entry name" value="Beta-barrel_TonB_sf"/>
</dbReference>
<dbReference type="Gene3D" id="2.40.170.20">
    <property type="entry name" value="TonB-dependent receptor, beta-barrel domain"/>
    <property type="match status" value="1"/>
</dbReference>
<dbReference type="EMBL" id="FNAI01000009">
    <property type="protein sequence ID" value="SDE80620.1"/>
    <property type="molecule type" value="Genomic_DNA"/>
</dbReference>